<evidence type="ECO:0000313" key="1">
    <source>
        <dbReference type="EnsemblPlants" id="AVESA.00010b.r2.2CG0273620.1.CDS.1"/>
    </source>
</evidence>
<organism evidence="1 2">
    <name type="scientific">Avena sativa</name>
    <name type="common">Oat</name>
    <dbReference type="NCBI Taxonomy" id="4498"/>
    <lineage>
        <taxon>Eukaryota</taxon>
        <taxon>Viridiplantae</taxon>
        <taxon>Streptophyta</taxon>
        <taxon>Embryophyta</taxon>
        <taxon>Tracheophyta</taxon>
        <taxon>Spermatophyta</taxon>
        <taxon>Magnoliopsida</taxon>
        <taxon>Liliopsida</taxon>
        <taxon>Poales</taxon>
        <taxon>Poaceae</taxon>
        <taxon>BOP clade</taxon>
        <taxon>Pooideae</taxon>
        <taxon>Poodae</taxon>
        <taxon>Poeae</taxon>
        <taxon>Poeae Chloroplast Group 1 (Aveneae type)</taxon>
        <taxon>Aveninae</taxon>
        <taxon>Avena</taxon>
    </lineage>
</organism>
<dbReference type="Proteomes" id="UP001732700">
    <property type="component" value="Chromosome 2C"/>
</dbReference>
<evidence type="ECO:0000313" key="2">
    <source>
        <dbReference type="Proteomes" id="UP001732700"/>
    </source>
</evidence>
<accession>A0ACD5UKS8</accession>
<protein>
    <submittedName>
        <fullName evidence="1">Uncharacterized protein</fullName>
    </submittedName>
</protein>
<proteinExistence type="predicted"/>
<name>A0ACD5UKS8_AVESA</name>
<sequence length="221" mass="23614">MRFACFGGAAAVADEAVVAVARHRRRGKFFFGSRSPSRSKASSSPETKTNKRVTSPGRRRETDFDIYDMMVAAGKPSLSTAASLDSAYSSSSSSSSSSCSSSRSSSSSSLSSLLDATPPQPARKQRLRQPDEHRRSPALGAAAVLVCLVMLIFGDRLAATLLTAAVLCFFPRQCPAAHRPAASSPERPAAASRREAVDTKAVEDGFLARNRKKRSIFRISP</sequence>
<reference evidence="1" key="2">
    <citation type="submission" date="2025-09" db="UniProtKB">
        <authorList>
            <consortium name="EnsemblPlants"/>
        </authorList>
    </citation>
    <scope>IDENTIFICATION</scope>
</reference>
<dbReference type="EnsemblPlants" id="AVESA.00010b.r2.2CG0273620.1">
    <property type="protein sequence ID" value="AVESA.00010b.r2.2CG0273620.1.CDS.1"/>
    <property type="gene ID" value="AVESA.00010b.r2.2CG0273620"/>
</dbReference>
<keyword evidence="2" id="KW-1185">Reference proteome</keyword>
<reference evidence="1" key="1">
    <citation type="submission" date="2021-05" db="EMBL/GenBank/DDBJ databases">
        <authorList>
            <person name="Scholz U."/>
            <person name="Mascher M."/>
            <person name="Fiebig A."/>
        </authorList>
    </citation>
    <scope>NUCLEOTIDE SEQUENCE [LARGE SCALE GENOMIC DNA]</scope>
</reference>